<dbReference type="PANTHER" id="PTHR33840">
    <property type="match status" value="1"/>
</dbReference>
<keyword evidence="3" id="KW-1185">Reference proteome</keyword>
<dbReference type="InterPro" id="IPR029058">
    <property type="entry name" value="AB_hydrolase_fold"/>
</dbReference>
<dbReference type="AlphaFoldDB" id="A0A6A6RJX1"/>
<reference evidence="2" key="1">
    <citation type="journal article" date="2020" name="Stud. Mycol.">
        <title>101 Dothideomycetes genomes: a test case for predicting lifestyles and emergence of pathogens.</title>
        <authorList>
            <person name="Haridas S."/>
            <person name="Albert R."/>
            <person name="Binder M."/>
            <person name="Bloem J."/>
            <person name="Labutti K."/>
            <person name="Salamov A."/>
            <person name="Andreopoulos B."/>
            <person name="Baker S."/>
            <person name="Barry K."/>
            <person name="Bills G."/>
            <person name="Bluhm B."/>
            <person name="Cannon C."/>
            <person name="Castanera R."/>
            <person name="Culley D."/>
            <person name="Daum C."/>
            <person name="Ezra D."/>
            <person name="Gonzalez J."/>
            <person name="Henrissat B."/>
            <person name="Kuo A."/>
            <person name="Liang C."/>
            <person name="Lipzen A."/>
            <person name="Lutzoni F."/>
            <person name="Magnuson J."/>
            <person name="Mondo S."/>
            <person name="Nolan M."/>
            <person name="Ohm R."/>
            <person name="Pangilinan J."/>
            <person name="Park H.-J."/>
            <person name="Ramirez L."/>
            <person name="Alfaro M."/>
            <person name="Sun H."/>
            <person name="Tritt A."/>
            <person name="Yoshinaga Y."/>
            <person name="Zwiers L.-H."/>
            <person name="Turgeon B."/>
            <person name="Goodwin S."/>
            <person name="Spatafora J."/>
            <person name="Crous P."/>
            <person name="Grigoriev I."/>
        </authorList>
    </citation>
    <scope>NUCLEOTIDE SEQUENCE</scope>
    <source>
        <strain evidence="2">CBS 473.64</strain>
    </source>
</reference>
<dbReference type="SUPFAM" id="SSF53474">
    <property type="entry name" value="alpha/beta-Hydrolases"/>
    <property type="match status" value="1"/>
</dbReference>
<dbReference type="EMBL" id="MU006808">
    <property type="protein sequence ID" value="KAF2635333.1"/>
    <property type="molecule type" value="Genomic_DNA"/>
</dbReference>
<gene>
    <name evidence="2" type="ORF">P280DRAFT_553854</name>
</gene>
<accession>A0A6A6RJX1</accession>
<dbReference type="InterPro" id="IPR018712">
    <property type="entry name" value="Tle1-like_cat"/>
</dbReference>
<organism evidence="2 3">
    <name type="scientific">Massarina eburnea CBS 473.64</name>
    <dbReference type="NCBI Taxonomy" id="1395130"/>
    <lineage>
        <taxon>Eukaryota</taxon>
        <taxon>Fungi</taxon>
        <taxon>Dikarya</taxon>
        <taxon>Ascomycota</taxon>
        <taxon>Pezizomycotina</taxon>
        <taxon>Dothideomycetes</taxon>
        <taxon>Pleosporomycetidae</taxon>
        <taxon>Pleosporales</taxon>
        <taxon>Massarineae</taxon>
        <taxon>Massarinaceae</taxon>
        <taxon>Massarina</taxon>
    </lineage>
</organism>
<dbReference type="Pfam" id="PF09994">
    <property type="entry name" value="T6SS_Tle1-like_cat"/>
    <property type="match status" value="1"/>
</dbReference>
<sequence>MGDLGSVDTPWGRRLVICCDGTWQSSVSSEDNVPSNVTKLCRVIARIGTDSKDPQKKWHQLVYYDSGVGTGDLAGHEKKRQGGTGAGLAENVIEAYNFIVLNYQPGDEIFCFGFSRGAYTARAVAGLVSDIGVIRPIDMQLFPQIYRAYMSNNEGLPFRETQAWKDFVDGKMSKRGTELSKLGEIEGSKNRAESWEITPHHNLVAADATRKVKVVGVWDTVGSLGIPDVAFFNNSGMRTQYGFHNVRLNENIEHAFHALALDERRKAFRPTLWYIPKDLPATLTKEGTAIPELKQVWFPGVHINCGGGSDDAIGDMKSDMEHLSTATFAWMLHVVSPYLTIDQGAFKLYMSQYQRWLDRVRYACTYHHSGWKDWFTSKIPNIPMINPPADPLAPPKRDPPHTHPTFDYGWGTGPIIDSYEGFYKLAGAVPRVPGACQTETYDPKSKEYKLDDMNKYGETNEYIHPICEYRKIIRGKEDNSALKAFSRKYEKSGDGKGRFWWYRDGSDKPVPEWVVLEHHEHVEGGGVSEAGEVNFERAWYEQCEKTKERSDILKIAGYEKDFLDALDEKNDFTVGEKERWVYP</sequence>
<proteinExistence type="predicted"/>
<protein>
    <recommendedName>
        <fullName evidence="1">T6SS Phospholipase effector Tle1-like catalytic domain-containing protein</fullName>
    </recommendedName>
</protein>
<evidence type="ECO:0000313" key="2">
    <source>
        <dbReference type="EMBL" id="KAF2635333.1"/>
    </source>
</evidence>
<dbReference type="PANTHER" id="PTHR33840:SF16">
    <property type="entry name" value="DUF2235 DOMAIN-CONTAINING PROTEIN"/>
    <property type="match status" value="1"/>
</dbReference>
<evidence type="ECO:0000259" key="1">
    <source>
        <dbReference type="Pfam" id="PF09994"/>
    </source>
</evidence>
<name>A0A6A6RJX1_9PLEO</name>
<dbReference type="OrthoDB" id="3057168at2759"/>
<feature type="domain" description="T6SS Phospholipase effector Tle1-like catalytic" evidence="1">
    <location>
        <begin position="13"/>
        <end position="333"/>
    </location>
</feature>
<dbReference type="Proteomes" id="UP000799753">
    <property type="component" value="Unassembled WGS sequence"/>
</dbReference>
<evidence type="ECO:0000313" key="3">
    <source>
        <dbReference type="Proteomes" id="UP000799753"/>
    </source>
</evidence>